<dbReference type="InterPro" id="IPR013321">
    <property type="entry name" value="Arc_rbn_hlx_hlx"/>
</dbReference>
<dbReference type="Pfam" id="PF03925">
    <property type="entry name" value="SeqA"/>
    <property type="match status" value="1"/>
</dbReference>
<feature type="domain" description="Negative modulator of initiation of replication SeqA N-terminal" evidence="6">
    <location>
        <begin position="1"/>
        <end position="33"/>
    </location>
</feature>
<name>A0ABW1XIT9_9ALTE</name>
<evidence type="ECO:0000313" key="8">
    <source>
        <dbReference type="Proteomes" id="UP001596364"/>
    </source>
</evidence>
<evidence type="ECO:0000259" key="5">
    <source>
        <dbReference type="Pfam" id="PF03925"/>
    </source>
</evidence>
<comment type="caution">
    <text evidence="7">The sequence shown here is derived from an EMBL/GenBank/DDBJ whole genome shotgun (WGS) entry which is preliminary data.</text>
</comment>
<dbReference type="EMBL" id="JBHSUS010000001">
    <property type="protein sequence ID" value="MFC6439709.1"/>
    <property type="molecule type" value="Genomic_DNA"/>
</dbReference>
<dbReference type="InterPro" id="IPR036835">
    <property type="entry name" value="SeqA_DNA-bd_C_sf"/>
</dbReference>
<proteinExistence type="inferred from homology"/>
<evidence type="ECO:0000313" key="7">
    <source>
        <dbReference type="EMBL" id="MFC6439709.1"/>
    </source>
</evidence>
<dbReference type="InterPro" id="IPR005621">
    <property type="entry name" value="SeqA"/>
</dbReference>
<evidence type="ECO:0000259" key="6">
    <source>
        <dbReference type="Pfam" id="PF17206"/>
    </source>
</evidence>
<feature type="domain" description="Replication modulator SeqA C-terminal DNA-binding" evidence="5">
    <location>
        <begin position="66"/>
        <end position="172"/>
    </location>
</feature>
<dbReference type="Pfam" id="PF17206">
    <property type="entry name" value="SeqA_N"/>
    <property type="match status" value="1"/>
</dbReference>
<sequence length="179" mass="19766">MKQIEIDDELYRYIASQTQFIGESASQILRRLLMGDSVPVAVAAETPSAPVAKAPAPEVKSAATSLSQLIKDANPAQHASAVKRFLVLLGILHQYHGNGFAKVLQLKGRNRVYFSADKETLLRTGSSTNPKQIPDSVYWVITNNNTTKKLTMLTQVMTLLGHKDEEIKQICEIFDPQGE</sequence>
<dbReference type="InterPro" id="IPR010985">
    <property type="entry name" value="Ribbon_hlx_hlx"/>
</dbReference>
<dbReference type="InterPro" id="IPR033761">
    <property type="entry name" value="SeqA_N"/>
</dbReference>
<comment type="function">
    <text evidence="4">Negative regulator of replication initiation, which contributes to regulation of DNA replication and ensures that replication initiation occurs exactly once per chromosome per cell cycle. Binds to pairs of hemimethylated GATC sequences in the oriC region, thus preventing assembly of replication proteins and re-initiation at newly replicated origins. Repression is relieved when the region becomes fully methylated.</text>
</comment>
<comment type="subcellular location">
    <subcellularLocation>
        <location evidence="4">Cytoplasm</location>
    </subcellularLocation>
</comment>
<keyword evidence="8" id="KW-1185">Reference proteome</keyword>
<keyword evidence="2 4" id="KW-0236">DNA replication inhibitor</keyword>
<comment type="similarity">
    <text evidence="4">Belongs to the SeqA family.</text>
</comment>
<dbReference type="NCBIfam" id="NF008389">
    <property type="entry name" value="PRK11187.1"/>
    <property type="match status" value="1"/>
</dbReference>
<dbReference type="SUPFAM" id="SSF47598">
    <property type="entry name" value="Ribbon-helix-helix"/>
    <property type="match status" value="1"/>
</dbReference>
<dbReference type="InterPro" id="IPR026577">
    <property type="entry name" value="SeqA_DNA-bd_C"/>
</dbReference>
<dbReference type="SUPFAM" id="SSF82808">
    <property type="entry name" value="Replication modulator SeqA, C-terminal DNA-binding domain"/>
    <property type="match status" value="1"/>
</dbReference>
<evidence type="ECO:0000256" key="4">
    <source>
        <dbReference type="PIRNR" id="PIRNR019401"/>
    </source>
</evidence>
<dbReference type="RefSeq" id="WP_131256600.1">
    <property type="nucleotide sequence ID" value="NZ_JBHSUS010000001.1"/>
</dbReference>
<protein>
    <recommendedName>
        <fullName evidence="4">Negative modulator of initiation of replication</fullName>
    </recommendedName>
</protein>
<dbReference type="Gene3D" id="1.20.1380.10">
    <property type="entry name" value="Replication modulator SeqA, C-terminal DNA-binding domain"/>
    <property type="match status" value="1"/>
</dbReference>
<reference evidence="8" key="1">
    <citation type="journal article" date="2019" name="Int. J. Syst. Evol. Microbiol.">
        <title>The Global Catalogue of Microorganisms (GCM) 10K type strain sequencing project: providing services to taxonomists for standard genome sequencing and annotation.</title>
        <authorList>
            <consortium name="The Broad Institute Genomics Platform"/>
            <consortium name="The Broad Institute Genome Sequencing Center for Infectious Disease"/>
            <person name="Wu L."/>
            <person name="Ma J."/>
        </authorList>
    </citation>
    <scope>NUCLEOTIDE SEQUENCE [LARGE SCALE GENOMIC DNA]</scope>
    <source>
        <strain evidence="8">CGMCC 1.16031</strain>
    </source>
</reference>
<accession>A0ABW1XIT9</accession>
<evidence type="ECO:0000256" key="1">
    <source>
        <dbReference type="ARBA" id="ARBA00022490"/>
    </source>
</evidence>
<keyword evidence="1 4" id="KW-0963">Cytoplasm</keyword>
<dbReference type="Gene3D" id="1.10.1220.10">
    <property type="entry name" value="Met repressor-like"/>
    <property type="match status" value="1"/>
</dbReference>
<evidence type="ECO:0000256" key="2">
    <source>
        <dbReference type="ARBA" id="ARBA00022880"/>
    </source>
</evidence>
<keyword evidence="3 4" id="KW-0238">DNA-binding</keyword>
<gene>
    <name evidence="7" type="primary">seqA</name>
    <name evidence="7" type="ORF">ACFP85_06065</name>
</gene>
<dbReference type="Proteomes" id="UP001596364">
    <property type="component" value="Unassembled WGS sequence"/>
</dbReference>
<organism evidence="7 8">
    <name type="scientific">Pseudobowmanella zhangzhouensis</name>
    <dbReference type="NCBI Taxonomy" id="1537679"/>
    <lineage>
        <taxon>Bacteria</taxon>
        <taxon>Pseudomonadati</taxon>
        <taxon>Pseudomonadota</taxon>
        <taxon>Gammaproteobacteria</taxon>
        <taxon>Alteromonadales</taxon>
        <taxon>Alteromonadaceae</taxon>
    </lineage>
</organism>
<evidence type="ECO:0000256" key="3">
    <source>
        <dbReference type="ARBA" id="ARBA00023125"/>
    </source>
</evidence>
<dbReference type="PIRSF" id="PIRSF019401">
    <property type="entry name" value="SeqA"/>
    <property type="match status" value="1"/>
</dbReference>